<proteinExistence type="predicted"/>
<evidence type="ECO:0000256" key="6">
    <source>
        <dbReference type="ARBA" id="ARBA00023136"/>
    </source>
</evidence>
<comment type="caution">
    <text evidence="8">The sequence shown here is derived from an EMBL/GenBank/DDBJ whole genome shotgun (WGS) entry which is preliminary data.</text>
</comment>
<keyword evidence="2" id="KW-0521">NADP</keyword>
<dbReference type="InterPro" id="IPR020905">
    <property type="entry name" value="NdhO"/>
</dbReference>
<keyword evidence="3" id="KW-0618">Plastoquinone</keyword>
<dbReference type="PANTHER" id="PTHR36728">
    <property type="entry name" value="NAD(P)H-QUINONE OXIDOREDUCTASE SUBUNIT O, CHLOROPLASTIC"/>
    <property type="match status" value="1"/>
</dbReference>
<keyword evidence="1" id="KW-0874">Quinone</keyword>
<dbReference type="AlphaFoldDB" id="A0ABD1YKW2"/>
<evidence type="ECO:0000256" key="3">
    <source>
        <dbReference type="ARBA" id="ARBA00022957"/>
    </source>
</evidence>
<feature type="region of interest" description="Disordered" evidence="7">
    <location>
        <begin position="1"/>
        <end position="32"/>
    </location>
</feature>
<evidence type="ECO:0000256" key="2">
    <source>
        <dbReference type="ARBA" id="ARBA00022857"/>
    </source>
</evidence>
<feature type="compositionally biased region" description="Pro residues" evidence="7">
    <location>
        <begin position="98"/>
        <end position="123"/>
    </location>
</feature>
<evidence type="ECO:0000256" key="1">
    <source>
        <dbReference type="ARBA" id="ARBA00022719"/>
    </source>
</evidence>
<dbReference type="EMBL" id="JBHFFA010000004">
    <property type="protein sequence ID" value="KAL2630327.1"/>
    <property type="molecule type" value="Genomic_DNA"/>
</dbReference>
<evidence type="ECO:0000256" key="4">
    <source>
        <dbReference type="ARBA" id="ARBA00022967"/>
    </source>
</evidence>
<evidence type="ECO:0000256" key="7">
    <source>
        <dbReference type="SAM" id="MobiDB-lite"/>
    </source>
</evidence>
<sequence>MRGRKGGEETEEQTVSCSTPRVFGRRGGENTHGETTLIRSVMAMAVELGALRSMKVIPVRLHSNGLQRPNSRVVSIPATIRRNICYRSISAAAAEPAASPPPPSASTTPPPAAAEPAAPPPKPTFTLKKGQIVRVDKEKYLDSVEYYAVAHPKYFKGLDYIYEDRGEVLDVRMFEAGEYALVSWAGISTSPAWLPAYMLIKSDKLSYRRT</sequence>
<name>A0ABD1YKW2_9MARC</name>
<evidence type="ECO:0000313" key="8">
    <source>
        <dbReference type="EMBL" id="KAL2630327.1"/>
    </source>
</evidence>
<accession>A0ABD1YKW2</accession>
<evidence type="ECO:0000313" key="9">
    <source>
        <dbReference type="Proteomes" id="UP001605036"/>
    </source>
</evidence>
<protein>
    <recommendedName>
        <fullName evidence="10">NADH dehydrogenase-like complex O</fullName>
    </recommendedName>
</protein>
<keyword evidence="9" id="KW-1185">Reference proteome</keyword>
<evidence type="ECO:0000256" key="5">
    <source>
        <dbReference type="ARBA" id="ARBA00023027"/>
    </source>
</evidence>
<keyword evidence="5" id="KW-0520">NAD</keyword>
<reference evidence="8 9" key="1">
    <citation type="submission" date="2024-09" db="EMBL/GenBank/DDBJ databases">
        <title>Chromosome-scale assembly of Riccia fluitans.</title>
        <authorList>
            <person name="Paukszto L."/>
            <person name="Sawicki J."/>
            <person name="Karawczyk K."/>
            <person name="Piernik-Szablinska J."/>
            <person name="Szczecinska M."/>
            <person name="Mazdziarz M."/>
        </authorList>
    </citation>
    <scope>NUCLEOTIDE SEQUENCE [LARGE SCALE GENOMIC DNA]</scope>
    <source>
        <strain evidence="8">Rf_01</strain>
        <tissue evidence="8">Aerial parts of the thallus</tissue>
    </source>
</reference>
<evidence type="ECO:0008006" key="10">
    <source>
        <dbReference type="Google" id="ProtNLM"/>
    </source>
</evidence>
<keyword evidence="6" id="KW-0472">Membrane</keyword>
<organism evidence="8 9">
    <name type="scientific">Riccia fluitans</name>
    <dbReference type="NCBI Taxonomy" id="41844"/>
    <lineage>
        <taxon>Eukaryota</taxon>
        <taxon>Viridiplantae</taxon>
        <taxon>Streptophyta</taxon>
        <taxon>Embryophyta</taxon>
        <taxon>Marchantiophyta</taxon>
        <taxon>Marchantiopsida</taxon>
        <taxon>Marchantiidae</taxon>
        <taxon>Marchantiales</taxon>
        <taxon>Ricciaceae</taxon>
        <taxon>Riccia</taxon>
    </lineage>
</organism>
<keyword evidence="4" id="KW-1278">Translocase</keyword>
<feature type="region of interest" description="Disordered" evidence="7">
    <location>
        <begin position="95"/>
        <end position="125"/>
    </location>
</feature>
<dbReference type="GO" id="GO:0048038">
    <property type="term" value="F:quinone binding"/>
    <property type="evidence" value="ECO:0007669"/>
    <property type="project" value="UniProtKB-KW"/>
</dbReference>
<gene>
    <name evidence="8" type="ORF">R1flu_015013</name>
</gene>
<dbReference type="Pfam" id="PF11910">
    <property type="entry name" value="NdhO"/>
    <property type="match status" value="1"/>
</dbReference>
<dbReference type="PANTHER" id="PTHR36728:SF2">
    <property type="entry name" value="NAD(P)H-QUINONE OXIDOREDUCTASE SUBUNIT O, CHLOROPLASTIC"/>
    <property type="match status" value="1"/>
</dbReference>
<dbReference type="Proteomes" id="UP001605036">
    <property type="component" value="Unassembled WGS sequence"/>
</dbReference>